<feature type="chain" id="PRO_5004065650" description="Secreted protein" evidence="2">
    <location>
        <begin position="20"/>
        <end position="96"/>
    </location>
</feature>
<protein>
    <recommendedName>
        <fullName evidence="5">Secreted protein</fullName>
    </recommendedName>
</protein>
<reference evidence="3 4" key="1">
    <citation type="journal article" date="2013" name="Genome Announc.">
        <title>Genome Sequence of Thalassolituus oleivorans MIL-1 (DSM 14913T).</title>
        <authorList>
            <person name="Golyshin P.N."/>
            <person name="Werner J."/>
            <person name="Chernikova T.N."/>
            <person name="Tran H."/>
            <person name="Ferrer M."/>
            <person name="Yakimov M.M."/>
            <person name="Teeling H."/>
            <person name="Golyshina O.V."/>
        </authorList>
    </citation>
    <scope>NUCLEOTIDE SEQUENCE [LARGE SCALE GENOMIC DNA]</scope>
    <source>
        <strain evidence="3 4">MIL-1</strain>
    </source>
</reference>
<accession>M5DWY4</accession>
<dbReference type="RefSeq" id="WP_015488785.1">
    <property type="nucleotide sequence ID" value="NC_020888.1"/>
</dbReference>
<evidence type="ECO:0000313" key="3">
    <source>
        <dbReference type="EMBL" id="CCU74085.1"/>
    </source>
</evidence>
<keyword evidence="4" id="KW-1185">Reference proteome</keyword>
<evidence type="ECO:0008006" key="5">
    <source>
        <dbReference type="Google" id="ProtNLM"/>
    </source>
</evidence>
<feature type="signal peptide" evidence="2">
    <location>
        <begin position="1"/>
        <end position="19"/>
    </location>
</feature>
<dbReference type="AlphaFoldDB" id="M5DWY4"/>
<evidence type="ECO:0000256" key="2">
    <source>
        <dbReference type="SAM" id="SignalP"/>
    </source>
</evidence>
<dbReference type="HOGENOM" id="CLU_2358721_0_0_6"/>
<sequence>MRSLFLLLLASALSASVFADKRFMQLVPDDELTEIRLDSHTEVVIDDNKEPTTAATIERNQLDQASTPRELNNVPAPAAAPAPPVAPPMVTINPRP</sequence>
<feature type="compositionally biased region" description="Polar residues" evidence="1">
    <location>
        <begin position="51"/>
        <end position="70"/>
    </location>
</feature>
<dbReference type="Proteomes" id="UP000011866">
    <property type="component" value="Chromosome"/>
</dbReference>
<dbReference type="STRING" id="187493.CN03_00500"/>
<dbReference type="EMBL" id="HF680312">
    <property type="protein sequence ID" value="CCU74085.1"/>
    <property type="molecule type" value="Genomic_DNA"/>
</dbReference>
<gene>
    <name evidence="3" type="ORF">TOL_3702</name>
</gene>
<dbReference type="KEGG" id="tol:TOL_3702"/>
<keyword evidence="2" id="KW-0732">Signal</keyword>
<proteinExistence type="predicted"/>
<evidence type="ECO:0000256" key="1">
    <source>
        <dbReference type="SAM" id="MobiDB-lite"/>
    </source>
</evidence>
<feature type="compositionally biased region" description="Pro residues" evidence="1">
    <location>
        <begin position="78"/>
        <end position="87"/>
    </location>
</feature>
<feature type="region of interest" description="Disordered" evidence="1">
    <location>
        <begin position="46"/>
        <end position="96"/>
    </location>
</feature>
<name>M5DWY4_9GAMM</name>
<dbReference type="GeneID" id="79178393"/>
<organism evidence="3 4">
    <name type="scientific">Thalassolituus oleivorans MIL-1</name>
    <dbReference type="NCBI Taxonomy" id="1298593"/>
    <lineage>
        <taxon>Bacteria</taxon>
        <taxon>Pseudomonadati</taxon>
        <taxon>Pseudomonadota</taxon>
        <taxon>Gammaproteobacteria</taxon>
        <taxon>Oceanospirillales</taxon>
        <taxon>Oceanospirillaceae</taxon>
        <taxon>Thalassolituus</taxon>
    </lineage>
</organism>
<evidence type="ECO:0000313" key="4">
    <source>
        <dbReference type="Proteomes" id="UP000011866"/>
    </source>
</evidence>